<accession>A0A6L2M299</accession>
<protein>
    <submittedName>
        <fullName evidence="1">Uncharacterized protein</fullName>
    </submittedName>
</protein>
<evidence type="ECO:0000313" key="1">
    <source>
        <dbReference type="EMBL" id="GEU67670.1"/>
    </source>
</evidence>
<dbReference type="EMBL" id="BKCJ010005609">
    <property type="protein sequence ID" value="GEU67670.1"/>
    <property type="molecule type" value="Genomic_DNA"/>
</dbReference>
<reference evidence="1" key="1">
    <citation type="journal article" date="2019" name="Sci. Rep.">
        <title>Draft genome of Tanacetum cinerariifolium, the natural source of mosquito coil.</title>
        <authorList>
            <person name="Yamashiro T."/>
            <person name="Shiraishi A."/>
            <person name="Satake H."/>
            <person name="Nakayama K."/>
        </authorList>
    </citation>
    <scope>NUCLEOTIDE SEQUENCE</scope>
</reference>
<sequence>MLSIHIHHGGSFRRFPKEENTLEVKKPREKVGGKEAIFDMVDMNELSMHELNKMVIQLGYTGEIEAMFYHNLRPEYEASDSITLKSVPQGMFINHCRETIVIIPQLSGVEAGDKQGLSPDVSAIVNHHKVSKEIWDRVKLLMQGTKLSLQERECKLYDEFNKFSFVRDSGLVVLVFTQEDDLIACFNKAMAFLSAVATLRDIDFGRNFDKQSVPQQELSAKQAFWLQTSHPNTDQYDISPVKIEAPRELPKVSLVNTSLKKLKYHLGKFDTVVTKWITPDAITEGEWGFEHTKAVFLNEIISFLKTLKDIFNVFDKDLLNETRACSKEHGDSLIAQLNSKSMENADLKGQIQEKVFVTTTLQNEIRRLKGKNVLDNATTITNATTIAPGLFKLDIEPISHRLKNNMDAVILITMVEVCRTNASQEHHKRGTRRVGWNELASEANGQVEVTNREIIKGMKRRLRRAHQAWIDDLPQVLWAYRTTPKSSNRETTFSLVYGSEAVIPIEICVETKRVQEFYPKENEKR</sequence>
<dbReference type="InterPro" id="IPR012337">
    <property type="entry name" value="RNaseH-like_sf"/>
</dbReference>
<dbReference type="InterPro" id="IPR036397">
    <property type="entry name" value="RNaseH_sf"/>
</dbReference>
<dbReference type="PANTHER" id="PTHR48475">
    <property type="entry name" value="RIBONUCLEASE H"/>
    <property type="match status" value="1"/>
</dbReference>
<dbReference type="AlphaFoldDB" id="A0A6L2M299"/>
<organism evidence="1">
    <name type="scientific">Tanacetum cinerariifolium</name>
    <name type="common">Dalmatian daisy</name>
    <name type="synonym">Chrysanthemum cinerariifolium</name>
    <dbReference type="NCBI Taxonomy" id="118510"/>
    <lineage>
        <taxon>Eukaryota</taxon>
        <taxon>Viridiplantae</taxon>
        <taxon>Streptophyta</taxon>
        <taxon>Embryophyta</taxon>
        <taxon>Tracheophyta</taxon>
        <taxon>Spermatophyta</taxon>
        <taxon>Magnoliopsida</taxon>
        <taxon>eudicotyledons</taxon>
        <taxon>Gunneridae</taxon>
        <taxon>Pentapetalae</taxon>
        <taxon>asterids</taxon>
        <taxon>campanulids</taxon>
        <taxon>Asterales</taxon>
        <taxon>Asteraceae</taxon>
        <taxon>Asteroideae</taxon>
        <taxon>Anthemideae</taxon>
        <taxon>Anthemidinae</taxon>
        <taxon>Tanacetum</taxon>
    </lineage>
</organism>
<proteinExistence type="predicted"/>
<dbReference type="PANTHER" id="PTHR48475:SF2">
    <property type="entry name" value="RIBONUCLEASE H"/>
    <property type="match status" value="1"/>
</dbReference>
<dbReference type="Gene3D" id="3.30.420.10">
    <property type="entry name" value="Ribonuclease H-like superfamily/Ribonuclease H"/>
    <property type="match status" value="1"/>
</dbReference>
<name>A0A6L2M299_TANCI</name>
<dbReference type="SUPFAM" id="SSF53098">
    <property type="entry name" value="Ribonuclease H-like"/>
    <property type="match status" value="1"/>
</dbReference>
<dbReference type="GO" id="GO:0003676">
    <property type="term" value="F:nucleic acid binding"/>
    <property type="evidence" value="ECO:0007669"/>
    <property type="project" value="InterPro"/>
</dbReference>
<gene>
    <name evidence="1" type="ORF">Tci_039648</name>
</gene>
<comment type="caution">
    <text evidence="1">The sequence shown here is derived from an EMBL/GenBank/DDBJ whole genome shotgun (WGS) entry which is preliminary data.</text>
</comment>